<proteinExistence type="predicted"/>
<protein>
    <submittedName>
        <fullName evidence="5">RCS-specific HTH-type transcriptional activator RclR</fullName>
    </submittedName>
</protein>
<dbReference type="Pfam" id="PF12833">
    <property type="entry name" value="HTH_18"/>
    <property type="match status" value="1"/>
</dbReference>
<sequence length="337" mass="36837">MHTKAVSAQALVGQNMLLPTGSTVKLSTTDLDNLMQALDIDVIALTEILVPHGHRVEFGTIDAPGIHYNLSGVGRISINGGPTMPLSPHLLIIVPPNTPFTIEVDGGSGPPKLISKECWTRQDGILRVAVPNEQPEIVQICGFFNASFGQSVRLFGELGVPVIEQFEPADKIDLKLREAMDELMQQEVGVGAMTASLLKQIVVSLVRRSVKSSQRWTERFSILADRQVTRAFADMVARPGAAHSVQSLAHSAGLSRSAFMARFSDIFGQSPMVILRALRMRQAAIDLTTTTMSIDVVAHNAGYESRSSFVRAFRKAYGRDPSDYRRMARDGEARKDI</sequence>
<dbReference type="InterPro" id="IPR020449">
    <property type="entry name" value="Tscrpt_reg_AraC-type_HTH"/>
</dbReference>
<dbReference type="GO" id="GO:0043565">
    <property type="term" value="F:sequence-specific DNA binding"/>
    <property type="evidence" value="ECO:0007669"/>
    <property type="project" value="InterPro"/>
</dbReference>
<dbReference type="SMART" id="SM00342">
    <property type="entry name" value="HTH_ARAC"/>
    <property type="match status" value="1"/>
</dbReference>
<dbReference type="PROSITE" id="PS01124">
    <property type="entry name" value="HTH_ARAC_FAMILY_2"/>
    <property type="match status" value="1"/>
</dbReference>
<evidence type="ECO:0000256" key="1">
    <source>
        <dbReference type="ARBA" id="ARBA00023015"/>
    </source>
</evidence>
<evidence type="ECO:0000256" key="3">
    <source>
        <dbReference type="ARBA" id="ARBA00023163"/>
    </source>
</evidence>
<organism evidence="5 6">
    <name type="scientific">Bradyrhizobium ivorense</name>
    <dbReference type="NCBI Taxonomy" id="2511166"/>
    <lineage>
        <taxon>Bacteria</taxon>
        <taxon>Pseudomonadati</taxon>
        <taxon>Pseudomonadota</taxon>
        <taxon>Alphaproteobacteria</taxon>
        <taxon>Hyphomicrobiales</taxon>
        <taxon>Nitrobacteraceae</taxon>
        <taxon>Bradyrhizobium</taxon>
    </lineage>
</organism>
<keyword evidence="2" id="KW-0238">DNA-binding</keyword>
<keyword evidence="6" id="KW-1185">Reference proteome</keyword>
<reference evidence="5" key="1">
    <citation type="submission" date="2019-02" db="EMBL/GenBank/DDBJ databases">
        <authorList>
            <person name="Pothier F.J."/>
        </authorList>
    </citation>
    <scope>NUCLEOTIDE SEQUENCE</scope>
    <source>
        <strain evidence="5">CI-1B</strain>
    </source>
</reference>
<dbReference type="OrthoDB" id="9783876at2"/>
<dbReference type="AlphaFoldDB" id="A0A508TYS7"/>
<dbReference type="RefSeq" id="WP_139864274.1">
    <property type="nucleotide sequence ID" value="NZ_CAADFC020000033.1"/>
</dbReference>
<comment type="caution">
    <text evidence="5">The sequence shown here is derived from an EMBL/GenBank/DDBJ whole genome shotgun (WGS) entry which is preliminary data.</text>
</comment>
<dbReference type="GO" id="GO:0003700">
    <property type="term" value="F:DNA-binding transcription factor activity"/>
    <property type="evidence" value="ECO:0007669"/>
    <property type="project" value="InterPro"/>
</dbReference>
<evidence type="ECO:0000313" key="5">
    <source>
        <dbReference type="EMBL" id="VIO79356.1"/>
    </source>
</evidence>
<evidence type="ECO:0000259" key="4">
    <source>
        <dbReference type="PROSITE" id="PS01124"/>
    </source>
</evidence>
<dbReference type="Proteomes" id="UP000328092">
    <property type="component" value="Unassembled WGS sequence"/>
</dbReference>
<dbReference type="InterPro" id="IPR009057">
    <property type="entry name" value="Homeodomain-like_sf"/>
</dbReference>
<name>A0A508TYS7_9BRAD</name>
<dbReference type="PANTHER" id="PTHR11019:SF159">
    <property type="entry name" value="TRANSCRIPTIONAL REGULATOR-RELATED"/>
    <property type="match status" value="1"/>
</dbReference>
<dbReference type="PANTHER" id="PTHR11019">
    <property type="entry name" value="HTH-TYPE TRANSCRIPTIONAL REGULATOR NIMR"/>
    <property type="match status" value="1"/>
</dbReference>
<evidence type="ECO:0000313" key="6">
    <source>
        <dbReference type="Proteomes" id="UP000328092"/>
    </source>
</evidence>
<dbReference type="InterPro" id="IPR018060">
    <property type="entry name" value="HTH_AraC"/>
</dbReference>
<dbReference type="PRINTS" id="PR00032">
    <property type="entry name" value="HTHARAC"/>
</dbReference>
<keyword evidence="3" id="KW-0804">Transcription</keyword>
<accession>A0A508TYS7</accession>
<dbReference type="EMBL" id="CAADFC020000033">
    <property type="protein sequence ID" value="VIO79356.1"/>
    <property type="molecule type" value="Genomic_DNA"/>
</dbReference>
<dbReference type="Gene3D" id="1.10.10.60">
    <property type="entry name" value="Homeodomain-like"/>
    <property type="match status" value="2"/>
</dbReference>
<dbReference type="SUPFAM" id="SSF46689">
    <property type="entry name" value="Homeodomain-like"/>
    <property type="match status" value="2"/>
</dbReference>
<keyword evidence="1" id="KW-0805">Transcription regulation</keyword>
<evidence type="ECO:0000256" key="2">
    <source>
        <dbReference type="ARBA" id="ARBA00023125"/>
    </source>
</evidence>
<gene>
    <name evidence="5" type="primary">rclR_4</name>
    <name evidence="5" type="ORF">CI1B_77470</name>
</gene>
<feature type="domain" description="HTH araC/xylS-type" evidence="4">
    <location>
        <begin position="226"/>
        <end position="327"/>
    </location>
</feature>